<dbReference type="GO" id="GO:0005829">
    <property type="term" value="C:cytosol"/>
    <property type="evidence" value="ECO:0007669"/>
    <property type="project" value="TreeGrafter"/>
</dbReference>
<feature type="domain" description="Glucose-6-phosphate dehydrogenase NAD-binding" evidence="8">
    <location>
        <begin position="14"/>
        <end position="187"/>
    </location>
</feature>
<dbReference type="Proteomes" id="UP000054422">
    <property type="component" value="Unassembled WGS sequence"/>
</dbReference>
<dbReference type="PIRSF" id="PIRSF000110">
    <property type="entry name" value="G6PD"/>
    <property type="match status" value="1"/>
</dbReference>
<evidence type="ECO:0000256" key="5">
    <source>
        <dbReference type="ARBA" id="ARBA00023002"/>
    </source>
</evidence>
<comment type="caution">
    <text evidence="7">Lacks conserved residue(s) required for the propagation of feature annotation.</text>
</comment>
<evidence type="ECO:0000256" key="6">
    <source>
        <dbReference type="ARBA" id="ARBA00023277"/>
    </source>
</evidence>
<comment type="function">
    <text evidence="7">Catalyzes the oxidation of glucose 6-phosphate to 6-phosphogluconolactone.</text>
</comment>
<feature type="binding site" evidence="7">
    <location>
        <position position="346"/>
    </location>
    <ligand>
        <name>substrate</name>
    </ligand>
</feature>
<dbReference type="InterPro" id="IPR022674">
    <property type="entry name" value="G6P_DH_NAD-bd"/>
</dbReference>
<dbReference type="Pfam" id="PF02781">
    <property type="entry name" value="G6PD_C"/>
    <property type="match status" value="1"/>
</dbReference>
<evidence type="ECO:0000256" key="2">
    <source>
        <dbReference type="ARBA" id="ARBA00009975"/>
    </source>
</evidence>
<dbReference type="GO" id="GO:0006006">
    <property type="term" value="P:glucose metabolic process"/>
    <property type="evidence" value="ECO:0007669"/>
    <property type="project" value="UniProtKB-KW"/>
</dbReference>
<dbReference type="InterPro" id="IPR001282">
    <property type="entry name" value="G6P_DH"/>
</dbReference>
<dbReference type="PANTHER" id="PTHR23429">
    <property type="entry name" value="GLUCOSE-6-PHOSPHATE 1-DEHYDROGENASE G6PD"/>
    <property type="match status" value="1"/>
</dbReference>
<feature type="active site" description="Proton acceptor" evidence="7">
    <location>
        <position position="240"/>
    </location>
</feature>
<dbReference type="EC" id="1.1.1.49" evidence="7"/>
<keyword evidence="5 7" id="KW-0560">Oxidoreductase</keyword>
<name>A0A0A2T6H5_9GAMM</name>
<feature type="binding site" evidence="7">
    <location>
        <position position="178"/>
    </location>
    <ligand>
        <name>substrate</name>
    </ligand>
</feature>
<feature type="binding site" evidence="7">
    <location>
        <begin position="93"/>
        <end position="94"/>
    </location>
    <ligand>
        <name>NADP(+)</name>
        <dbReference type="ChEBI" id="CHEBI:58349"/>
    </ligand>
</feature>
<comment type="similarity">
    <text evidence="2 7">Belongs to the glucose-6-phosphate dehydrogenase family.</text>
</comment>
<evidence type="ECO:0000313" key="10">
    <source>
        <dbReference type="EMBL" id="KGP63028.1"/>
    </source>
</evidence>
<dbReference type="Gene3D" id="3.30.360.10">
    <property type="entry name" value="Dihydrodipicolinate Reductase, domain 2"/>
    <property type="match status" value="1"/>
</dbReference>
<feature type="binding site" evidence="7">
    <location>
        <position position="182"/>
    </location>
    <ligand>
        <name>substrate</name>
    </ligand>
</feature>
<dbReference type="RefSeq" id="WP_035890150.1">
    <property type="nucleotide sequence ID" value="NZ_JNCF01000029.1"/>
</dbReference>
<dbReference type="AlphaFoldDB" id="A0A0A2T6H5"/>
<feature type="binding site" evidence="7">
    <location>
        <position position="51"/>
    </location>
    <ligand>
        <name>NADP(+)</name>
        <dbReference type="ChEBI" id="CHEBI:58349"/>
    </ligand>
</feature>
<evidence type="ECO:0000259" key="8">
    <source>
        <dbReference type="Pfam" id="PF00479"/>
    </source>
</evidence>
<dbReference type="OrthoDB" id="9802739at2"/>
<dbReference type="PROSITE" id="PS00069">
    <property type="entry name" value="G6P_DEHYDROGENASE"/>
    <property type="match status" value="1"/>
</dbReference>
<organism evidence="10 11">
    <name type="scientific">Legionella norrlandica</name>
    <dbReference type="NCBI Taxonomy" id="1498499"/>
    <lineage>
        <taxon>Bacteria</taxon>
        <taxon>Pseudomonadati</taxon>
        <taxon>Pseudomonadota</taxon>
        <taxon>Gammaproteobacteria</taxon>
        <taxon>Legionellales</taxon>
        <taxon>Legionellaceae</taxon>
        <taxon>Legionella</taxon>
    </lineage>
</organism>
<dbReference type="STRING" id="1498499.EP47_12950"/>
<gene>
    <name evidence="7" type="primary">zwf</name>
    <name evidence="10" type="ORF">EP47_12950</name>
</gene>
<feature type="binding site" evidence="7">
    <location>
        <position position="216"/>
    </location>
    <ligand>
        <name>substrate</name>
    </ligand>
</feature>
<dbReference type="Gene3D" id="3.40.50.720">
    <property type="entry name" value="NAD(P)-binding Rossmann-like Domain"/>
    <property type="match status" value="1"/>
</dbReference>
<sequence length="496" mass="57425">MLFKTESKYPCDFILFGTLGDLSCRKLLPALYQLEYADLLHEKTRIIGCAREELVLSAYVDLIKNKIKSFLPDKIDEAVWLRFVEKLAYCKLDLNKPDDYQQLMDYVNPSERVIISYLAIPPSLYSQACYGLSQLGLTSQPSRVVLEKPIGHDLPSSIATNDQVACFFAENQIYRIDHYLGKETVLNLLVLRFANSIFSTNWDNRVIDRIEIAVAEEIGVEGRWEYYDKSGQVRDMLQNHLLQILSLIAMEPPLSLSAESIRNEKLKVLKSLRFINKTNVHDHTIRAQYVANHLINGKKILGYLEEQGASQTSKTETFVAIKAYVDNWRWAGVPFYMLTGKRLPKKQSEVVIYFKPQPYNIFHSLKEELSPNQLIIRLQPDEGVEVRIMNKVPGLGERMELHDSKLDLNFHHSFKTRRIADAYERLLLEVMLGNQYLFVSREEIEQAWQWIDSIVFAWEEKNIPLYTYPSGSWGPKEVMRLFNGQAHVWGEHNAII</sequence>
<dbReference type="PRINTS" id="PR00079">
    <property type="entry name" value="G6PDHDRGNASE"/>
</dbReference>
<dbReference type="SUPFAM" id="SSF55347">
    <property type="entry name" value="Glyceraldehyde-3-phosphate dehydrogenase-like, C-terminal domain"/>
    <property type="match status" value="1"/>
</dbReference>
<keyword evidence="4 7" id="KW-0521">NADP</keyword>
<feature type="domain" description="Glucose-6-phosphate dehydrogenase C-terminal" evidence="9">
    <location>
        <begin position="189"/>
        <end position="489"/>
    </location>
</feature>
<evidence type="ECO:0000256" key="1">
    <source>
        <dbReference type="ARBA" id="ARBA00004937"/>
    </source>
</evidence>
<dbReference type="SUPFAM" id="SSF51735">
    <property type="entry name" value="NAD(P)-binding Rossmann-fold domains"/>
    <property type="match status" value="1"/>
</dbReference>
<reference evidence="10 11" key="1">
    <citation type="submission" date="2014-05" db="EMBL/GenBank/DDBJ databases">
        <authorList>
            <person name="Rizzardi K."/>
            <person name="Winiecka-Krusnell J."/>
            <person name="Ramliden M."/>
            <person name="Alm E."/>
            <person name="Andersson S."/>
            <person name="Byfors S."/>
        </authorList>
    </citation>
    <scope>NUCLEOTIDE SEQUENCE [LARGE SCALE GENOMIC DNA]</scope>
    <source>
        <strain evidence="10 11">LEGN</strain>
    </source>
</reference>
<comment type="catalytic activity">
    <reaction evidence="7">
        <text>D-glucose 6-phosphate + NADP(+) = 6-phospho-D-glucono-1,5-lactone + NADPH + H(+)</text>
        <dbReference type="Rhea" id="RHEA:15841"/>
        <dbReference type="ChEBI" id="CHEBI:15378"/>
        <dbReference type="ChEBI" id="CHEBI:57783"/>
        <dbReference type="ChEBI" id="CHEBI:57955"/>
        <dbReference type="ChEBI" id="CHEBI:58349"/>
        <dbReference type="ChEBI" id="CHEBI:61548"/>
        <dbReference type="EC" id="1.1.1.49"/>
    </reaction>
</comment>
<feature type="binding site" evidence="7">
    <location>
        <position position="235"/>
    </location>
    <ligand>
        <name>substrate</name>
    </ligand>
</feature>
<evidence type="ECO:0000256" key="4">
    <source>
        <dbReference type="ARBA" id="ARBA00022857"/>
    </source>
</evidence>
<dbReference type="PANTHER" id="PTHR23429:SF0">
    <property type="entry name" value="GLUCOSE-6-PHOSPHATE 1-DEHYDROGENASE"/>
    <property type="match status" value="1"/>
</dbReference>
<dbReference type="Pfam" id="PF00479">
    <property type="entry name" value="G6PD_N"/>
    <property type="match status" value="1"/>
</dbReference>
<dbReference type="InterPro" id="IPR036291">
    <property type="entry name" value="NAD(P)-bd_dom_sf"/>
</dbReference>
<keyword evidence="6 7" id="KW-0119">Carbohydrate metabolism</keyword>
<dbReference type="GO" id="GO:0050661">
    <property type="term" value="F:NADP binding"/>
    <property type="evidence" value="ECO:0007669"/>
    <property type="project" value="UniProtKB-UniRule"/>
</dbReference>
<keyword evidence="11" id="KW-1185">Reference proteome</keyword>
<accession>A0A0A2T6H5</accession>
<dbReference type="InterPro" id="IPR019796">
    <property type="entry name" value="G6P_DH_AS"/>
</dbReference>
<dbReference type="EMBL" id="JNCF01000029">
    <property type="protein sequence ID" value="KGP63028.1"/>
    <property type="molecule type" value="Genomic_DNA"/>
</dbReference>
<evidence type="ECO:0000259" key="9">
    <source>
        <dbReference type="Pfam" id="PF02781"/>
    </source>
</evidence>
<comment type="caution">
    <text evidence="10">The sequence shown here is derived from an EMBL/GenBank/DDBJ whole genome shotgun (WGS) entry which is preliminary data.</text>
</comment>
<dbReference type="GO" id="GO:0009051">
    <property type="term" value="P:pentose-phosphate shunt, oxidative branch"/>
    <property type="evidence" value="ECO:0007669"/>
    <property type="project" value="TreeGrafter"/>
</dbReference>
<dbReference type="UniPathway" id="UPA00115">
    <property type="reaction ID" value="UER00408"/>
</dbReference>
<dbReference type="NCBIfam" id="TIGR00871">
    <property type="entry name" value="zwf"/>
    <property type="match status" value="1"/>
</dbReference>
<dbReference type="FunFam" id="3.30.360.10:FF:000011">
    <property type="entry name" value="Glucose-6-phosphate 1-dehydrogenase"/>
    <property type="match status" value="1"/>
</dbReference>
<proteinExistence type="inferred from homology"/>
<comment type="pathway">
    <text evidence="1 7">Carbohydrate degradation; pentose phosphate pathway; D-ribulose 5-phosphate from D-glucose 6-phosphate (oxidative stage): step 1/3.</text>
</comment>
<dbReference type="InterPro" id="IPR022675">
    <property type="entry name" value="G6P_DH_C"/>
</dbReference>
<keyword evidence="3 7" id="KW-0313">Glucose metabolism</keyword>
<protein>
    <recommendedName>
        <fullName evidence="7">Glucose-6-phosphate 1-dehydrogenase</fullName>
        <shortName evidence="7">G6PD</shortName>
        <ecNumber evidence="7">1.1.1.49</ecNumber>
    </recommendedName>
</protein>
<dbReference type="GO" id="GO:0004345">
    <property type="term" value="F:glucose-6-phosphate dehydrogenase activity"/>
    <property type="evidence" value="ECO:0007669"/>
    <property type="project" value="UniProtKB-UniRule"/>
</dbReference>
<evidence type="ECO:0000256" key="3">
    <source>
        <dbReference type="ARBA" id="ARBA00022526"/>
    </source>
</evidence>
<evidence type="ECO:0000256" key="7">
    <source>
        <dbReference type="HAMAP-Rule" id="MF_00966"/>
    </source>
</evidence>
<evidence type="ECO:0000313" key="11">
    <source>
        <dbReference type="Proteomes" id="UP000054422"/>
    </source>
</evidence>
<feature type="binding site" evidence="7">
    <location>
        <position position="341"/>
    </location>
    <ligand>
        <name>substrate</name>
    </ligand>
</feature>
<dbReference type="HAMAP" id="MF_00966">
    <property type="entry name" value="G6PD"/>
    <property type="match status" value="1"/>
</dbReference>
<feature type="binding site" evidence="7">
    <location>
        <position position="148"/>
    </location>
    <ligand>
        <name>NADP(+)</name>
        <dbReference type="ChEBI" id="CHEBI:58349"/>
    </ligand>
</feature>